<dbReference type="AlphaFoldDB" id="A0A6H5HAM4"/>
<proteinExistence type="inferred from homology"/>
<sequence length="778" mass="88520">MLIIRIRTNLTEIVAFQTCPKPKAGYINLHLVPHTHDDVGWLKTLDQYYYGSKNHIQDAGVQYILDSVIQELSHDRRKRFIYVETAFFWKWWQEQDDAMRHLVKKLVNRGQLEFIGGAWSMNDEAATHYQSIVDQFTWGFKRLSDNFGECGRPRVGWQIDPFGHSRENAAIMARLGFDGLFLGRIDWEDKSYRLKNKTMEMIWHTSENDDSDDSELFTGVMYNTYSAPPGFCFDINCQDEPIIDNPKSPMYNANRRVSTFLQMMVKYSKAYRTQNVIVTMGDDFMYQSAHTNFKNMDKLIQHINAIQGEGLPFNAFYSTPSCYLKAVHDSGIALPSKRDDFFPYSSDPNSFWTGYFTSRKLMGAEQKISMSSCLLMNISSCPFTEENEDGFVVTVYNPLSRVVSPLLRLPVPSDSGRYSVKCPEGKEHQTQLVPIPPETLQIPGRASRHLGELSFIAGHVPPLGFKSFFVSKQTNAPEKSKMTTPKGPSSIGYDGRFINLDEDGLVTSITIDGRTENFEIDLGYYIGAVGNNEVFENRSSGAYIFRPKGSLNVFENKPQVTIIRGDVSSEVRYTFNDWVSSILRIHKGAEPFNIEHEWTVGPIPIDEKGFGKEVVIRYHVKDLHNNGEFLTDSNGREMLKRTLNYRPTWNVVLEEKIAGNYYPVTTRIAIEENTNIWSIVTDRAQGGASLEDGTMELMVHRRLTHDDAFGVGEALNETAYGVGLVARGSHFIVPGSHSNARKVVQNKVLEPWVFLTPTGGADFDDWRGRYKMIVSTRL</sequence>
<dbReference type="InterPro" id="IPR037094">
    <property type="entry name" value="Glyco_hydro_38_cen_sf"/>
</dbReference>
<dbReference type="InterPro" id="IPR000602">
    <property type="entry name" value="Glyco_hydro_38_N"/>
</dbReference>
<organism evidence="6 7">
    <name type="scientific">Nesidiocoris tenuis</name>
    <dbReference type="NCBI Taxonomy" id="355587"/>
    <lineage>
        <taxon>Eukaryota</taxon>
        <taxon>Metazoa</taxon>
        <taxon>Ecdysozoa</taxon>
        <taxon>Arthropoda</taxon>
        <taxon>Hexapoda</taxon>
        <taxon>Insecta</taxon>
        <taxon>Pterygota</taxon>
        <taxon>Neoptera</taxon>
        <taxon>Paraneoptera</taxon>
        <taxon>Hemiptera</taxon>
        <taxon>Heteroptera</taxon>
        <taxon>Panheteroptera</taxon>
        <taxon>Cimicomorpha</taxon>
        <taxon>Miridae</taxon>
        <taxon>Dicyphina</taxon>
        <taxon>Nesidiocoris</taxon>
    </lineage>
</organism>
<dbReference type="InterPro" id="IPR013780">
    <property type="entry name" value="Glyco_hydro_b"/>
</dbReference>
<dbReference type="FunFam" id="2.70.98.30:FF:000003">
    <property type="entry name" value="Alpha-mannosidase"/>
    <property type="match status" value="1"/>
</dbReference>
<dbReference type="Gene3D" id="3.20.110.10">
    <property type="entry name" value="Glycoside hydrolase 38, N terminal domain"/>
    <property type="match status" value="1"/>
</dbReference>
<gene>
    <name evidence="6" type="ORF">NTEN_LOCUS19124</name>
</gene>
<dbReference type="PANTHER" id="PTHR11607:SF3">
    <property type="entry name" value="LYSOSOMAL ALPHA-MANNOSIDASE"/>
    <property type="match status" value="1"/>
</dbReference>
<evidence type="ECO:0000259" key="4">
    <source>
        <dbReference type="Pfam" id="PF01074"/>
    </source>
</evidence>
<protein>
    <recommendedName>
        <fullName evidence="8">Alpha-mannosidase</fullName>
    </recommendedName>
</protein>
<evidence type="ECO:0008006" key="8">
    <source>
        <dbReference type="Google" id="ProtNLM"/>
    </source>
</evidence>
<dbReference type="InterPro" id="IPR050843">
    <property type="entry name" value="Glycosyl_Hydrlase_38"/>
</dbReference>
<dbReference type="Pfam" id="PF07748">
    <property type="entry name" value="Glyco_hydro_38C"/>
    <property type="match status" value="1"/>
</dbReference>
<dbReference type="FunFam" id="3.20.110.10:FF:000001">
    <property type="entry name" value="Alpha-mannosidase"/>
    <property type="match status" value="1"/>
</dbReference>
<dbReference type="Gene3D" id="2.60.40.1180">
    <property type="entry name" value="Golgi alpha-mannosidase II"/>
    <property type="match status" value="1"/>
</dbReference>
<keyword evidence="7" id="KW-1185">Reference proteome</keyword>
<dbReference type="EMBL" id="CADCXU010028207">
    <property type="protein sequence ID" value="CAB0014713.1"/>
    <property type="molecule type" value="Genomic_DNA"/>
</dbReference>
<dbReference type="SUPFAM" id="SSF88713">
    <property type="entry name" value="Glycoside hydrolase/deacetylase"/>
    <property type="match status" value="1"/>
</dbReference>
<feature type="domain" description="Glycosyl hydrolase family 38 C-terminal" evidence="5">
    <location>
        <begin position="502"/>
        <end position="708"/>
    </location>
</feature>
<dbReference type="InterPro" id="IPR011013">
    <property type="entry name" value="Gal_mutarotase_sf_dom"/>
</dbReference>
<dbReference type="OrthoDB" id="2016903at2759"/>
<feature type="domain" description="Glycoside hydrolase family 38 N-terminal" evidence="4">
    <location>
        <begin position="28"/>
        <end position="345"/>
    </location>
</feature>
<comment type="cofactor">
    <cofactor evidence="1">
        <name>Zn(2+)</name>
        <dbReference type="ChEBI" id="CHEBI:29105"/>
    </cofactor>
</comment>
<dbReference type="GO" id="GO:0030246">
    <property type="term" value="F:carbohydrate binding"/>
    <property type="evidence" value="ECO:0007669"/>
    <property type="project" value="InterPro"/>
</dbReference>
<dbReference type="FunFam" id="1.20.1270.50:FF:000002">
    <property type="entry name" value="Alpha-mannosidase"/>
    <property type="match status" value="1"/>
</dbReference>
<evidence type="ECO:0000256" key="3">
    <source>
        <dbReference type="ARBA" id="ARBA00022833"/>
    </source>
</evidence>
<dbReference type="GO" id="GO:0006013">
    <property type="term" value="P:mannose metabolic process"/>
    <property type="evidence" value="ECO:0007669"/>
    <property type="project" value="InterPro"/>
</dbReference>
<evidence type="ECO:0000259" key="5">
    <source>
        <dbReference type="Pfam" id="PF07748"/>
    </source>
</evidence>
<dbReference type="SUPFAM" id="SSF74650">
    <property type="entry name" value="Galactose mutarotase-like"/>
    <property type="match status" value="1"/>
</dbReference>
<keyword evidence="3" id="KW-0862">Zinc</keyword>
<dbReference type="InterPro" id="IPR027291">
    <property type="entry name" value="Glyco_hydro_38_N_sf"/>
</dbReference>
<dbReference type="Gene3D" id="1.20.1270.50">
    <property type="entry name" value="Glycoside hydrolase family 38, central domain"/>
    <property type="match status" value="1"/>
</dbReference>
<evidence type="ECO:0000256" key="2">
    <source>
        <dbReference type="ARBA" id="ARBA00009792"/>
    </source>
</evidence>
<evidence type="ECO:0000256" key="1">
    <source>
        <dbReference type="ARBA" id="ARBA00001947"/>
    </source>
</evidence>
<reference evidence="6 7" key="1">
    <citation type="submission" date="2020-02" db="EMBL/GenBank/DDBJ databases">
        <authorList>
            <person name="Ferguson B K."/>
        </authorList>
    </citation>
    <scope>NUCLEOTIDE SEQUENCE [LARGE SCALE GENOMIC DNA]</scope>
</reference>
<dbReference type="InterPro" id="IPR011330">
    <property type="entry name" value="Glyco_hydro/deAcase_b/a-brl"/>
</dbReference>
<evidence type="ECO:0000313" key="7">
    <source>
        <dbReference type="Proteomes" id="UP000479000"/>
    </source>
</evidence>
<comment type="similarity">
    <text evidence="2">Belongs to the glycosyl hydrolase 38 family.</text>
</comment>
<dbReference type="CDD" id="cd10810">
    <property type="entry name" value="GH38N_AMII_LAM_like"/>
    <property type="match status" value="1"/>
</dbReference>
<name>A0A6H5HAM4_9HEMI</name>
<dbReference type="PANTHER" id="PTHR11607">
    <property type="entry name" value="ALPHA-MANNOSIDASE"/>
    <property type="match status" value="1"/>
</dbReference>
<evidence type="ECO:0000313" key="6">
    <source>
        <dbReference type="EMBL" id="CAB0014713.1"/>
    </source>
</evidence>
<dbReference type="GO" id="GO:0005764">
    <property type="term" value="C:lysosome"/>
    <property type="evidence" value="ECO:0007669"/>
    <property type="project" value="TreeGrafter"/>
</dbReference>
<dbReference type="GO" id="GO:0004559">
    <property type="term" value="F:alpha-mannosidase activity"/>
    <property type="evidence" value="ECO:0007669"/>
    <property type="project" value="InterPro"/>
</dbReference>
<dbReference type="InterPro" id="IPR011682">
    <property type="entry name" value="Glyco_hydro_38_C"/>
</dbReference>
<dbReference type="Pfam" id="PF01074">
    <property type="entry name" value="Glyco_hydro_38N"/>
    <property type="match status" value="1"/>
</dbReference>
<dbReference type="Proteomes" id="UP000479000">
    <property type="component" value="Unassembled WGS sequence"/>
</dbReference>
<accession>A0A6H5HAM4</accession>
<dbReference type="Gene3D" id="2.70.98.30">
    <property type="entry name" value="Golgi alpha-mannosidase II, domain 4"/>
    <property type="match status" value="1"/>
</dbReference>